<gene>
    <name evidence="3" type="ORF">LOD99_2622</name>
</gene>
<feature type="domain" description="BRCT" evidence="2">
    <location>
        <begin position="24"/>
        <end position="105"/>
    </location>
</feature>
<keyword evidence="4" id="KW-1185">Reference proteome</keyword>
<dbReference type="InterPro" id="IPR053036">
    <property type="entry name" value="CellCycle_DNARepair_Reg"/>
</dbReference>
<feature type="domain" description="BRCT" evidence="2">
    <location>
        <begin position="453"/>
        <end position="528"/>
    </location>
</feature>
<dbReference type="SMART" id="SM00292">
    <property type="entry name" value="BRCT"/>
    <property type="match status" value="4"/>
</dbReference>
<evidence type="ECO:0000259" key="2">
    <source>
        <dbReference type="PROSITE" id="PS50172"/>
    </source>
</evidence>
<sequence length="570" mass="65077">MNIPNLRLFEPCVNNMLTATSSTKREGLFSNISFYLHPSDDSPKETEKLITEHDGNIVDTPELATYVISNSFSTCNLDKFDVISNDWITTCILYQAILPIEPYLVGKEKLFNSVVFCLGEDFTQTDRENIFSMLTYYGACYNESLKECTHHITLGNEKHTFYYDRQKHIQPTIKVVSPQWVVDSIKSNKPLPESNYKYTPDPSQLRLVIPTFEMQDSQNTPNDISSPVLKIITSPIVPREVTNHTTPDLSYPIITHDNITEYTPTRMFSSQISQDSIRSMSTSPYHNYPQIITPTFTKLSDMFNEKSPSIIITPHTPEPAADIHTDSIASQTQTQTNTHTQQGKSSNDTERTTREKIPLLYKAILFFDGFIELIGRDAQKEWEKIVTLHGGFVSPIYNDKVTHVILRHAMCDAYTKALRDRKFIASAYWLNDILLKEQLFSPCCPLHIPIKNPKPKDMAGLLISASNFEGAERATLKDMTSLLGANYTSYLSKKHDFLITNKAQGIKYTKAKEWNIPIVNARYLVDALFQPGLPDRIKNIYRNIELGNRLEINNIDYLKPLLSVWTQHLP</sequence>
<evidence type="ECO:0000256" key="1">
    <source>
        <dbReference type="SAM" id="MobiDB-lite"/>
    </source>
</evidence>
<reference evidence="3 4" key="1">
    <citation type="journal article" date="2023" name="BMC Biol.">
        <title>The compact genome of the sponge Oopsacas minuta (Hexactinellida) is lacking key metazoan core genes.</title>
        <authorList>
            <person name="Santini S."/>
            <person name="Schenkelaars Q."/>
            <person name="Jourda C."/>
            <person name="Duchesne M."/>
            <person name="Belahbib H."/>
            <person name="Rocher C."/>
            <person name="Selva M."/>
            <person name="Riesgo A."/>
            <person name="Vervoort M."/>
            <person name="Leys S.P."/>
            <person name="Kodjabachian L."/>
            <person name="Le Bivic A."/>
            <person name="Borchiellini C."/>
            <person name="Claverie J.M."/>
            <person name="Renard E."/>
        </authorList>
    </citation>
    <scope>NUCLEOTIDE SEQUENCE [LARGE SCALE GENOMIC DNA]</scope>
    <source>
        <strain evidence="3">SPO-2</strain>
    </source>
</reference>
<dbReference type="Gene3D" id="3.40.50.10190">
    <property type="entry name" value="BRCT domain"/>
    <property type="match status" value="4"/>
</dbReference>
<dbReference type="PANTHER" id="PTHR47667:SF1">
    <property type="entry name" value="REGULATOR OF TY1 TRANSPOSITION PROTEIN 107"/>
    <property type="match status" value="1"/>
</dbReference>
<comment type="caution">
    <text evidence="3">The sequence shown here is derived from an EMBL/GenBank/DDBJ whole genome shotgun (WGS) entry which is preliminary data.</text>
</comment>
<dbReference type="InterPro" id="IPR036420">
    <property type="entry name" value="BRCT_dom_sf"/>
</dbReference>
<dbReference type="Pfam" id="PF16589">
    <property type="entry name" value="BRCT_2"/>
    <property type="match status" value="1"/>
</dbReference>
<proteinExistence type="predicted"/>
<name>A0AAV7K1C0_9METZ</name>
<dbReference type="Pfam" id="PF12738">
    <property type="entry name" value="PTCB-BRCT"/>
    <property type="match status" value="1"/>
</dbReference>
<dbReference type="PROSITE" id="PS50172">
    <property type="entry name" value="BRCT"/>
    <property type="match status" value="4"/>
</dbReference>
<dbReference type="AlphaFoldDB" id="A0AAV7K1C0"/>
<accession>A0AAV7K1C0</accession>
<evidence type="ECO:0000313" key="4">
    <source>
        <dbReference type="Proteomes" id="UP001165289"/>
    </source>
</evidence>
<dbReference type="Proteomes" id="UP001165289">
    <property type="component" value="Unassembled WGS sequence"/>
</dbReference>
<protein>
    <recommendedName>
        <fullName evidence="2">BRCT domain-containing protein</fullName>
    </recommendedName>
</protein>
<evidence type="ECO:0000313" key="3">
    <source>
        <dbReference type="EMBL" id="KAI6654743.1"/>
    </source>
</evidence>
<dbReference type="InterPro" id="IPR001357">
    <property type="entry name" value="BRCT_dom"/>
</dbReference>
<feature type="region of interest" description="Disordered" evidence="1">
    <location>
        <begin position="330"/>
        <end position="352"/>
    </location>
</feature>
<feature type="domain" description="BRCT" evidence="2">
    <location>
        <begin position="106"/>
        <end position="198"/>
    </location>
</feature>
<dbReference type="Pfam" id="PF00533">
    <property type="entry name" value="BRCT"/>
    <property type="match status" value="1"/>
</dbReference>
<dbReference type="CDD" id="cd17711">
    <property type="entry name" value="BRCT_PAXIP1_rpt3"/>
    <property type="match status" value="1"/>
</dbReference>
<organism evidence="3 4">
    <name type="scientific">Oopsacas minuta</name>
    <dbReference type="NCBI Taxonomy" id="111878"/>
    <lineage>
        <taxon>Eukaryota</taxon>
        <taxon>Metazoa</taxon>
        <taxon>Porifera</taxon>
        <taxon>Hexactinellida</taxon>
        <taxon>Hexasterophora</taxon>
        <taxon>Lyssacinosida</taxon>
        <taxon>Leucopsacidae</taxon>
        <taxon>Oopsacas</taxon>
    </lineage>
</organism>
<dbReference type="PANTHER" id="PTHR47667">
    <property type="entry name" value="REGULATOR OF TY1 TRANSPOSITION PROTEIN 107"/>
    <property type="match status" value="1"/>
</dbReference>
<feature type="domain" description="BRCT" evidence="2">
    <location>
        <begin position="355"/>
        <end position="439"/>
    </location>
</feature>
<dbReference type="EMBL" id="JAKMXF010000221">
    <property type="protein sequence ID" value="KAI6654743.1"/>
    <property type="molecule type" value="Genomic_DNA"/>
</dbReference>
<feature type="compositionally biased region" description="Low complexity" evidence="1">
    <location>
        <begin position="331"/>
        <end position="342"/>
    </location>
</feature>
<dbReference type="SUPFAM" id="SSF52113">
    <property type="entry name" value="BRCT domain"/>
    <property type="match status" value="4"/>
</dbReference>